<feature type="transmembrane region" description="Helical" evidence="1">
    <location>
        <begin position="6"/>
        <end position="27"/>
    </location>
</feature>
<keyword evidence="1" id="KW-0812">Transmembrane</keyword>
<keyword evidence="1" id="KW-1133">Transmembrane helix</keyword>
<proteinExistence type="predicted"/>
<protein>
    <submittedName>
        <fullName evidence="2">Threonine transporter</fullName>
    </submittedName>
</protein>
<reference evidence="2 3" key="1">
    <citation type="submission" date="2014-10" db="EMBL/GenBank/DDBJ databases">
        <title>Genome sequence of Micropolyspora internatus JCM3315.</title>
        <authorList>
            <person name="Shin S.-K."/>
            <person name="Yi H."/>
        </authorList>
    </citation>
    <scope>NUCLEOTIDE SEQUENCE [LARGE SCALE GENOMIC DNA]</scope>
    <source>
        <strain evidence="2 3">JCM 3315</strain>
    </source>
</reference>
<dbReference type="Proteomes" id="UP000030848">
    <property type="component" value="Unassembled WGS sequence"/>
</dbReference>
<sequence length="45" mass="4576">MPSLAGHHVATLVVTAAIGFGTGVAVLRHPLFAKALSVVGSFYVL</sequence>
<organism evidence="2 3">
    <name type="scientific">Saccharomonospora viridis</name>
    <dbReference type="NCBI Taxonomy" id="1852"/>
    <lineage>
        <taxon>Bacteria</taxon>
        <taxon>Bacillati</taxon>
        <taxon>Actinomycetota</taxon>
        <taxon>Actinomycetes</taxon>
        <taxon>Pseudonocardiales</taxon>
        <taxon>Pseudonocardiaceae</taxon>
        <taxon>Saccharomonospora</taxon>
    </lineage>
</organism>
<comment type="caution">
    <text evidence="2">The sequence shown here is derived from an EMBL/GenBank/DDBJ whole genome shotgun (WGS) entry which is preliminary data.</text>
</comment>
<evidence type="ECO:0000256" key="1">
    <source>
        <dbReference type="SAM" id="Phobius"/>
    </source>
</evidence>
<accession>A0A837D900</accession>
<dbReference type="AlphaFoldDB" id="A0A837D900"/>
<keyword evidence="1" id="KW-0472">Membrane</keyword>
<name>A0A837D900_9PSEU</name>
<evidence type="ECO:0000313" key="2">
    <source>
        <dbReference type="EMBL" id="KHF42256.1"/>
    </source>
</evidence>
<gene>
    <name evidence="2" type="ORF">MINT15_40620</name>
</gene>
<evidence type="ECO:0000313" key="3">
    <source>
        <dbReference type="Proteomes" id="UP000030848"/>
    </source>
</evidence>
<dbReference type="EMBL" id="JRZE01000008">
    <property type="protein sequence ID" value="KHF42256.1"/>
    <property type="molecule type" value="Genomic_DNA"/>
</dbReference>